<gene>
    <name evidence="2" type="ORF">GCM10023257_18230</name>
</gene>
<protein>
    <submittedName>
        <fullName evidence="2">Uncharacterized protein</fullName>
    </submittedName>
</protein>
<evidence type="ECO:0000313" key="3">
    <source>
        <dbReference type="Proteomes" id="UP001500610"/>
    </source>
</evidence>
<comment type="caution">
    <text evidence="2">The sequence shown here is derived from an EMBL/GenBank/DDBJ whole genome shotgun (WGS) entry which is preliminary data.</text>
</comment>
<reference evidence="3" key="1">
    <citation type="journal article" date="2019" name="Int. J. Syst. Evol. Microbiol.">
        <title>The Global Catalogue of Microorganisms (GCM) 10K type strain sequencing project: providing services to taxonomists for standard genome sequencing and annotation.</title>
        <authorList>
            <consortium name="The Broad Institute Genomics Platform"/>
            <consortium name="The Broad Institute Genome Sequencing Center for Infectious Disease"/>
            <person name="Wu L."/>
            <person name="Ma J."/>
        </authorList>
    </citation>
    <scope>NUCLEOTIDE SEQUENCE [LARGE SCALE GENOMIC DNA]</scope>
    <source>
        <strain evidence="3">JCM 17657</strain>
    </source>
</reference>
<dbReference type="Proteomes" id="UP001500610">
    <property type="component" value="Unassembled WGS sequence"/>
</dbReference>
<evidence type="ECO:0000256" key="1">
    <source>
        <dbReference type="SAM" id="MobiDB-lite"/>
    </source>
</evidence>
<name>A0ABP9HWL9_9ACTN</name>
<sequence>MSTAHRPRKSHAPDCDLRAPDDHPATCAGHEQVVLVALDNTERRLCPGHAAAVWLTDPTYRFSAKTRPETIAAVMGYAFGPGNGGRR</sequence>
<dbReference type="RefSeq" id="WP_226025163.1">
    <property type="nucleotide sequence ID" value="NZ_BAABIV010000006.1"/>
</dbReference>
<evidence type="ECO:0000313" key="2">
    <source>
        <dbReference type="EMBL" id="GAA4980333.1"/>
    </source>
</evidence>
<keyword evidence="3" id="KW-1185">Reference proteome</keyword>
<feature type="compositionally biased region" description="Basic and acidic residues" evidence="1">
    <location>
        <begin position="11"/>
        <end position="23"/>
    </location>
</feature>
<organism evidence="2 3">
    <name type="scientific">Streptomyces hyderabadensis</name>
    <dbReference type="NCBI Taxonomy" id="598549"/>
    <lineage>
        <taxon>Bacteria</taxon>
        <taxon>Bacillati</taxon>
        <taxon>Actinomycetota</taxon>
        <taxon>Actinomycetes</taxon>
        <taxon>Kitasatosporales</taxon>
        <taxon>Streptomycetaceae</taxon>
        <taxon>Streptomyces</taxon>
    </lineage>
</organism>
<feature type="region of interest" description="Disordered" evidence="1">
    <location>
        <begin position="1"/>
        <end position="23"/>
    </location>
</feature>
<feature type="compositionally biased region" description="Basic residues" evidence="1">
    <location>
        <begin position="1"/>
        <end position="10"/>
    </location>
</feature>
<proteinExistence type="predicted"/>
<accession>A0ABP9HWL9</accession>
<dbReference type="EMBL" id="BAABIV010000006">
    <property type="protein sequence ID" value="GAA4980333.1"/>
    <property type="molecule type" value="Genomic_DNA"/>
</dbReference>